<dbReference type="RefSeq" id="WP_131865270.1">
    <property type="nucleotide sequence ID" value="NZ_SMCR01000004.1"/>
</dbReference>
<comment type="caution">
    <text evidence="1">The sequence shown here is derived from an EMBL/GenBank/DDBJ whole genome shotgun (WGS) entry which is preliminary data.</text>
</comment>
<keyword evidence="2" id="KW-1185">Reference proteome</keyword>
<dbReference type="EMBL" id="SMCR01000004">
    <property type="protein sequence ID" value="TCV96687.1"/>
    <property type="molecule type" value="Genomic_DNA"/>
</dbReference>
<evidence type="ECO:0000313" key="1">
    <source>
        <dbReference type="EMBL" id="TCV96687.1"/>
    </source>
</evidence>
<reference evidence="1 2" key="1">
    <citation type="submission" date="2019-03" db="EMBL/GenBank/DDBJ databases">
        <title>Genomic Encyclopedia of Type Strains, Phase IV (KMG-IV): sequencing the most valuable type-strain genomes for metagenomic binning, comparative biology and taxonomic classification.</title>
        <authorList>
            <person name="Goeker M."/>
        </authorList>
    </citation>
    <scope>NUCLEOTIDE SEQUENCE [LARGE SCALE GENOMIC DNA]</scope>
    <source>
        <strain evidence="1 2">DSM 19580</strain>
    </source>
</reference>
<proteinExistence type="predicted"/>
<sequence length="208" mass="22836">MNAGMVAAGSHRRIFSADVRPVLIMALVILAIGCTNKSSPAQGAPATDYLQGISSPGCLTAESIDNSIPAPQLYMSMVSCINEEKYEQATLLYSLAGTYSWFDALRVGGDEAAKAHSRLLFEALQKVDRHRQQAFWSKANAQLRNSQRRNLVCRQIEAKGMPSYSPDYLNASVTSQLEADGPLMDKATMWHKARQGYLHCKTDVLVIP</sequence>
<gene>
    <name evidence="1" type="ORF">EDC52_104127</name>
</gene>
<evidence type="ECO:0000313" key="2">
    <source>
        <dbReference type="Proteomes" id="UP000295719"/>
    </source>
</evidence>
<name>A0A4R3YUK4_9GAMM</name>
<organism evidence="1 2">
    <name type="scientific">Biostraticola tofi</name>
    <dbReference type="NCBI Taxonomy" id="466109"/>
    <lineage>
        <taxon>Bacteria</taxon>
        <taxon>Pseudomonadati</taxon>
        <taxon>Pseudomonadota</taxon>
        <taxon>Gammaproteobacteria</taxon>
        <taxon>Enterobacterales</taxon>
        <taxon>Bruguierivoracaceae</taxon>
        <taxon>Biostraticola</taxon>
    </lineage>
</organism>
<protein>
    <submittedName>
        <fullName evidence="1">Uncharacterized protein</fullName>
    </submittedName>
</protein>
<dbReference type="AlphaFoldDB" id="A0A4R3YUK4"/>
<accession>A0A4R3YUK4</accession>
<dbReference type="Proteomes" id="UP000295719">
    <property type="component" value="Unassembled WGS sequence"/>
</dbReference>
<dbReference type="OrthoDB" id="9775724at2"/>